<dbReference type="Pfam" id="PF00271">
    <property type="entry name" value="Helicase_C"/>
    <property type="match status" value="1"/>
</dbReference>
<dbReference type="PANTHER" id="PTHR30580:SF1">
    <property type="entry name" value="COMF OPERON PROTEIN 1"/>
    <property type="match status" value="1"/>
</dbReference>
<dbReference type="PROSITE" id="PS51194">
    <property type="entry name" value="HELICASE_CTER"/>
    <property type="match status" value="1"/>
</dbReference>
<dbReference type="GO" id="GO:0005524">
    <property type="term" value="F:ATP binding"/>
    <property type="evidence" value="ECO:0007669"/>
    <property type="project" value="UniProtKB-KW"/>
</dbReference>
<keyword evidence="1" id="KW-0547">Nucleotide-binding</keyword>
<evidence type="ECO:0000313" key="7">
    <source>
        <dbReference type="Proteomes" id="UP001174037"/>
    </source>
</evidence>
<keyword evidence="3" id="KW-0238">DNA-binding</keyword>
<keyword evidence="6" id="KW-0378">Hydrolase</keyword>
<dbReference type="Gene3D" id="3.40.50.300">
    <property type="entry name" value="P-loop containing nucleotide triphosphate hydrolases"/>
    <property type="match status" value="2"/>
</dbReference>
<dbReference type="InterPro" id="IPR006935">
    <property type="entry name" value="Helicase/UvrB_N"/>
</dbReference>
<gene>
    <name evidence="6" type="ORF">P1A27_08245</name>
</gene>
<evidence type="ECO:0000313" key="6">
    <source>
        <dbReference type="EMBL" id="MDK9865927.1"/>
    </source>
</evidence>
<dbReference type="GO" id="GO:0043138">
    <property type="term" value="F:3'-5' DNA helicase activity"/>
    <property type="evidence" value="ECO:0007669"/>
    <property type="project" value="TreeGrafter"/>
</dbReference>
<keyword evidence="6" id="KW-0347">Helicase</keyword>
<reference evidence="6" key="1">
    <citation type="journal article" date="2023" name="Int. J. Mol. Sci.">
        <title>Antibiotic Resistance/Susceptibility Profiles of Staphylococcus equorum Strains from Cheese, and Genome Analysis for Antibiotic Resistance Genes.</title>
        <authorList>
            <person name="Vazquez L."/>
            <person name="Srednik M.E."/>
            <person name="Rodriguez J."/>
            <person name="Florez A.B."/>
            <person name="Mayo B."/>
        </authorList>
    </citation>
    <scope>NUCLEOTIDE SEQUENCE</scope>
    <source>
        <strain evidence="6">5A3I</strain>
    </source>
</reference>
<accession>A0AAW7AIE6</accession>
<dbReference type="PROSITE" id="PS51192">
    <property type="entry name" value="HELICASE_ATP_BIND_1"/>
    <property type="match status" value="1"/>
</dbReference>
<evidence type="ECO:0000256" key="1">
    <source>
        <dbReference type="ARBA" id="ARBA00022741"/>
    </source>
</evidence>
<dbReference type="Proteomes" id="UP001174037">
    <property type="component" value="Unassembled WGS sequence"/>
</dbReference>
<dbReference type="GO" id="GO:0016787">
    <property type="term" value="F:hydrolase activity"/>
    <property type="evidence" value="ECO:0007669"/>
    <property type="project" value="InterPro"/>
</dbReference>
<dbReference type="RefSeq" id="WP_285323668.1">
    <property type="nucleotide sequence ID" value="NZ_JARGCK010000004.1"/>
</dbReference>
<evidence type="ECO:0000259" key="5">
    <source>
        <dbReference type="PROSITE" id="PS51194"/>
    </source>
</evidence>
<reference evidence="6" key="2">
    <citation type="submission" date="2023-03" db="EMBL/GenBank/DDBJ databases">
        <authorList>
            <person name="Vazquez L."/>
            <person name="Rodriguez J."/>
            <person name="Mayo B."/>
            <person name="Florez A.B."/>
        </authorList>
    </citation>
    <scope>NUCLEOTIDE SEQUENCE</scope>
    <source>
        <strain evidence="6">5A3I</strain>
    </source>
</reference>
<protein>
    <submittedName>
        <fullName evidence="6">Helicase-related protein</fullName>
    </submittedName>
</protein>
<evidence type="ECO:0000256" key="2">
    <source>
        <dbReference type="ARBA" id="ARBA00022840"/>
    </source>
</evidence>
<dbReference type="AlphaFoldDB" id="A0AAW7AIE6"/>
<dbReference type="EMBL" id="JARGCK010000004">
    <property type="protein sequence ID" value="MDK9865927.1"/>
    <property type="molecule type" value="Genomic_DNA"/>
</dbReference>
<dbReference type="InterPro" id="IPR001650">
    <property type="entry name" value="Helicase_C-like"/>
</dbReference>
<evidence type="ECO:0000256" key="3">
    <source>
        <dbReference type="ARBA" id="ARBA00023125"/>
    </source>
</evidence>
<comment type="caution">
    <text evidence="6">The sequence shown here is derived from an EMBL/GenBank/DDBJ whole genome shotgun (WGS) entry which is preliminary data.</text>
</comment>
<dbReference type="SMART" id="SM00490">
    <property type="entry name" value="HELICc"/>
    <property type="match status" value="1"/>
</dbReference>
<dbReference type="GO" id="GO:0006310">
    <property type="term" value="P:DNA recombination"/>
    <property type="evidence" value="ECO:0007669"/>
    <property type="project" value="TreeGrafter"/>
</dbReference>
<dbReference type="GO" id="GO:0006270">
    <property type="term" value="P:DNA replication initiation"/>
    <property type="evidence" value="ECO:0007669"/>
    <property type="project" value="TreeGrafter"/>
</dbReference>
<dbReference type="PANTHER" id="PTHR30580">
    <property type="entry name" value="PRIMOSOMAL PROTEIN N"/>
    <property type="match status" value="1"/>
</dbReference>
<dbReference type="SMART" id="SM00487">
    <property type="entry name" value="DEXDc"/>
    <property type="match status" value="1"/>
</dbReference>
<sequence length="447" mass="51797">MSCQENGIHVFFYWRSSKIKHYGKLITEKDMLTDEKIRHISTGVINKQGRWYCIQCHTQEKRHFYKYFSTLLDKEVVYCRNCINLSRMDNINEVYITETNTAISQGAYHLPFDLSEQQRFASIQILEAVKNLTSILLYAVTGAGKTEMVFEGISFARSTGYNVAVVSPRVDVVIEVSLRIKAAFRDEAIDVLYQGQRQCHNGHFVIATVHQLYRFKHHFDLIIVDEVDAFPLSMDPILFDVITHASKEHHCHIYMTATPPTALLSKMKDGGIVTLPARFHRQPLPVPQFKYYKIKFHKIQRFLMNRLKQQVETGRYTLVFFNHIHLMKQMYHCYKTEITSLAYVHSEDVLRFEKVSDLRKGKYKVMFTTTILERGFTMANLDVIVLNSHMFESSALVQIAGRVGRKLEAPAGLVLYLHEGITMDMLKARKDIKKMNALAHSRGWLDG</sequence>
<dbReference type="GO" id="GO:0006302">
    <property type="term" value="P:double-strand break repair"/>
    <property type="evidence" value="ECO:0007669"/>
    <property type="project" value="TreeGrafter"/>
</dbReference>
<organism evidence="6 7">
    <name type="scientific">Staphylococcus equorum</name>
    <dbReference type="NCBI Taxonomy" id="246432"/>
    <lineage>
        <taxon>Bacteria</taxon>
        <taxon>Bacillati</taxon>
        <taxon>Bacillota</taxon>
        <taxon>Bacilli</taxon>
        <taxon>Bacillales</taxon>
        <taxon>Staphylococcaceae</taxon>
        <taxon>Staphylococcus</taxon>
    </lineage>
</organism>
<proteinExistence type="predicted"/>
<dbReference type="InterPro" id="IPR027417">
    <property type="entry name" value="P-loop_NTPase"/>
</dbReference>
<keyword evidence="2" id="KW-0067">ATP-binding</keyword>
<dbReference type="InterPro" id="IPR014001">
    <property type="entry name" value="Helicase_ATP-bd"/>
</dbReference>
<dbReference type="SUPFAM" id="SSF52540">
    <property type="entry name" value="P-loop containing nucleoside triphosphate hydrolases"/>
    <property type="match status" value="1"/>
</dbReference>
<name>A0AAW7AIE6_9STAP</name>
<feature type="domain" description="Helicase C-terminal" evidence="5">
    <location>
        <begin position="298"/>
        <end position="447"/>
    </location>
</feature>
<dbReference type="Pfam" id="PF04851">
    <property type="entry name" value="ResIII"/>
    <property type="match status" value="1"/>
</dbReference>
<dbReference type="GO" id="GO:0003677">
    <property type="term" value="F:DNA binding"/>
    <property type="evidence" value="ECO:0007669"/>
    <property type="project" value="UniProtKB-KW"/>
</dbReference>
<evidence type="ECO:0000259" key="4">
    <source>
        <dbReference type="PROSITE" id="PS51192"/>
    </source>
</evidence>
<feature type="domain" description="Helicase ATP-binding" evidence="4">
    <location>
        <begin position="126"/>
        <end position="277"/>
    </location>
</feature>